<evidence type="ECO:0000313" key="3">
    <source>
        <dbReference type="Proteomes" id="UP000812844"/>
    </source>
</evidence>
<dbReference type="Pfam" id="PF00356">
    <property type="entry name" value="LacI"/>
    <property type="match status" value="1"/>
</dbReference>
<keyword evidence="2" id="KW-0238">DNA-binding</keyword>
<proteinExistence type="predicted"/>
<evidence type="ECO:0000259" key="1">
    <source>
        <dbReference type="PROSITE" id="PS50932"/>
    </source>
</evidence>
<dbReference type="CDD" id="cd06296">
    <property type="entry name" value="PBP1_CatR-like"/>
    <property type="match status" value="1"/>
</dbReference>
<keyword evidence="3" id="KW-1185">Reference proteome</keyword>
<dbReference type="SMART" id="SM00354">
    <property type="entry name" value="HTH_LACI"/>
    <property type="match status" value="1"/>
</dbReference>
<dbReference type="RefSeq" id="WP_219082644.1">
    <property type="nucleotide sequence ID" value="NZ_JAHBBD010000022.1"/>
</dbReference>
<dbReference type="PROSITE" id="PS50932">
    <property type="entry name" value="HTH_LACI_2"/>
    <property type="match status" value="1"/>
</dbReference>
<dbReference type="InterPro" id="IPR046335">
    <property type="entry name" value="LacI/GalR-like_sensor"/>
</dbReference>
<dbReference type="EMBL" id="JAHBBD010000022">
    <property type="protein sequence ID" value="MBW3083463.1"/>
    <property type="molecule type" value="Genomic_DNA"/>
</dbReference>
<gene>
    <name evidence="2" type="ORF">KIH73_08860</name>
</gene>
<dbReference type="CDD" id="cd01392">
    <property type="entry name" value="HTH_LacI"/>
    <property type="match status" value="1"/>
</dbReference>
<reference evidence="2 3" key="1">
    <citation type="submission" date="2021-05" db="EMBL/GenBank/DDBJ databases">
        <title>Phylogenetic classification of ten novel species belonging to the genus Bifidobacterium comprising B. colchicus sp. nov., B. abeli sp. nov., B. bicoloris sp. nov., B. guerezis sp. nov., B. rosaliae sp. nov., B. santillanensis sp. nov., B. argentati sp. nov., B. amazzoni sp. nov., B. pluviali sp. nov., and B. pinnaculum sp. nov.</title>
        <authorList>
            <person name="Lugli G.A."/>
            <person name="Ruiz Garcia L."/>
            <person name="Margolles A."/>
            <person name="Ventura M."/>
        </authorList>
    </citation>
    <scope>NUCLEOTIDE SEQUENCE [LARGE SCALE GENOMIC DNA]</scope>
    <source>
        <strain evidence="2 3">6T3</strain>
    </source>
</reference>
<comment type="caution">
    <text evidence="2">The sequence shown here is derived from an EMBL/GenBank/DDBJ whole genome shotgun (WGS) entry which is preliminary data.</text>
</comment>
<accession>A0ABS6WAC6</accession>
<protein>
    <submittedName>
        <fullName evidence="2">LacI family DNA-binding transcriptional regulator</fullName>
    </submittedName>
</protein>
<organism evidence="2 3">
    <name type="scientific">Bifidobacterium phasiani</name>
    <dbReference type="NCBI Taxonomy" id="2834431"/>
    <lineage>
        <taxon>Bacteria</taxon>
        <taxon>Bacillati</taxon>
        <taxon>Actinomycetota</taxon>
        <taxon>Actinomycetes</taxon>
        <taxon>Bifidobacteriales</taxon>
        <taxon>Bifidobacteriaceae</taxon>
        <taxon>Bifidobacterium</taxon>
    </lineage>
</organism>
<dbReference type="PANTHER" id="PTHR30146">
    <property type="entry name" value="LACI-RELATED TRANSCRIPTIONAL REPRESSOR"/>
    <property type="match status" value="1"/>
</dbReference>
<dbReference type="PANTHER" id="PTHR30146:SF153">
    <property type="entry name" value="LACTOSE OPERON REPRESSOR"/>
    <property type="match status" value="1"/>
</dbReference>
<dbReference type="Pfam" id="PF13377">
    <property type="entry name" value="Peripla_BP_3"/>
    <property type="match status" value="1"/>
</dbReference>
<dbReference type="GO" id="GO:0003677">
    <property type="term" value="F:DNA binding"/>
    <property type="evidence" value="ECO:0007669"/>
    <property type="project" value="UniProtKB-KW"/>
</dbReference>
<name>A0ABS6WAC6_9BIFI</name>
<evidence type="ECO:0000313" key="2">
    <source>
        <dbReference type="EMBL" id="MBW3083463.1"/>
    </source>
</evidence>
<feature type="domain" description="HTH lacI-type" evidence="1">
    <location>
        <begin position="15"/>
        <end position="69"/>
    </location>
</feature>
<dbReference type="Proteomes" id="UP000812844">
    <property type="component" value="Unassembled WGS sequence"/>
</dbReference>
<sequence>MPERSAAKRTASKATQLADIARRTGYSLATVSKVLNGRSDVSPATRKVIDAAIKESGYVKRVSTTKNRRLLEVVFQNFDNIWSLEVLRGLVTEASAHEMSVITTESGDRSHPDSKWIDGVLRRQPLGVVLIFSNLTDSEKARLQACRIDYVTLDPSGDPSPDNLSVQADNWTGGVIATRHLLSLGHTRIGIITGPNSMMCSKARLDGYKAALEEHDIPFDPRLVREGDFSTAEGYRQALAMLKRPDTRPTAIFAGNDLQAMGVYEAARTLDLKIPEHLSVVGFDDVQTAAYMGPALTTVRQPLQDMAAAAVRMVVDKSRGRTIQNRMIFPTNLIIRDSTRPLEVTEPH</sequence>
<dbReference type="InterPro" id="IPR000843">
    <property type="entry name" value="HTH_LacI"/>
</dbReference>